<sequence length="39" mass="4565">MTVVSPIQYPANRLDRLIHDGLIPSPIFDWDFARKRNLV</sequence>
<feature type="non-terminal residue" evidence="1">
    <location>
        <position position="39"/>
    </location>
</feature>
<name>A0A0F8Z0L3_9ZZZZ</name>
<dbReference type="AlphaFoldDB" id="A0A0F8Z0L3"/>
<dbReference type="EMBL" id="LAZR01053950">
    <property type="protein sequence ID" value="KKK79610.1"/>
    <property type="molecule type" value="Genomic_DNA"/>
</dbReference>
<comment type="caution">
    <text evidence="1">The sequence shown here is derived from an EMBL/GenBank/DDBJ whole genome shotgun (WGS) entry which is preliminary data.</text>
</comment>
<proteinExistence type="predicted"/>
<evidence type="ECO:0000313" key="1">
    <source>
        <dbReference type="EMBL" id="KKK79610.1"/>
    </source>
</evidence>
<gene>
    <name evidence="1" type="ORF">LCGC14_2831740</name>
</gene>
<protein>
    <submittedName>
        <fullName evidence="1">Uncharacterized protein</fullName>
    </submittedName>
</protein>
<organism evidence="1">
    <name type="scientific">marine sediment metagenome</name>
    <dbReference type="NCBI Taxonomy" id="412755"/>
    <lineage>
        <taxon>unclassified sequences</taxon>
        <taxon>metagenomes</taxon>
        <taxon>ecological metagenomes</taxon>
    </lineage>
</organism>
<accession>A0A0F8Z0L3</accession>
<reference evidence="1" key="1">
    <citation type="journal article" date="2015" name="Nature">
        <title>Complex archaea that bridge the gap between prokaryotes and eukaryotes.</title>
        <authorList>
            <person name="Spang A."/>
            <person name="Saw J.H."/>
            <person name="Jorgensen S.L."/>
            <person name="Zaremba-Niedzwiedzka K."/>
            <person name="Martijn J."/>
            <person name="Lind A.E."/>
            <person name="van Eijk R."/>
            <person name="Schleper C."/>
            <person name="Guy L."/>
            <person name="Ettema T.J."/>
        </authorList>
    </citation>
    <scope>NUCLEOTIDE SEQUENCE</scope>
</reference>